<sequence>MRRQDPSETREGETEKAKTITREDSMDVRFAQKKNNISPREFVKDLKLNVPAQTVFLIIKNSGFISCIQRNIPYGPNTSQNKTWQCAWPLRKSIFRRFHNSATVFYGYAKANTIFLNHKNVKVCGDDQVLR</sequence>
<organism evidence="2 3">
    <name type="scientific">Araneus ventricosus</name>
    <name type="common">Orbweaver spider</name>
    <name type="synonym">Epeira ventricosa</name>
    <dbReference type="NCBI Taxonomy" id="182803"/>
    <lineage>
        <taxon>Eukaryota</taxon>
        <taxon>Metazoa</taxon>
        <taxon>Ecdysozoa</taxon>
        <taxon>Arthropoda</taxon>
        <taxon>Chelicerata</taxon>
        <taxon>Arachnida</taxon>
        <taxon>Araneae</taxon>
        <taxon>Araneomorphae</taxon>
        <taxon>Entelegynae</taxon>
        <taxon>Araneoidea</taxon>
        <taxon>Araneidae</taxon>
        <taxon>Araneus</taxon>
    </lineage>
</organism>
<name>A0A4Y2AEB2_ARAVE</name>
<proteinExistence type="predicted"/>
<accession>A0A4Y2AEB2</accession>
<comment type="caution">
    <text evidence="2">The sequence shown here is derived from an EMBL/GenBank/DDBJ whole genome shotgun (WGS) entry which is preliminary data.</text>
</comment>
<reference evidence="2 3" key="1">
    <citation type="journal article" date="2019" name="Sci. Rep.">
        <title>Orb-weaving spider Araneus ventricosus genome elucidates the spidroin gene catalogue.</title>
        <authorList>
            <person name="Kono N."/>
            <person name="Nakamura H."/>
            <person name="Ohtoshi R."/>
            <person name="Moran D.A.P."/>
            <person name="Shinohara A."/>
            <person name="Yoshida Y."/>
            <person name="Fujiwara M."/>
            <person name="Mori M."/>
            <person name="Tomita M."/>
            <person name="Arakawa K."/>
        </authorList>
    </citation>
    <scope>NUCLEOTIDE SEQUENCE [LARGE SCALE GENOMIC DNA]</scope>
</reference>
<evidence type="ECO:0000313" key="2">
    <source>
        <dbReference type="EMBL" id="GBL77555.1"/>
    </source>
</evidence>
<dbReference type="EMBL" id="BGPR01000012">
    <property type="protein sequence ID" value="GBL77555.1"/>
    <property type="molecule type" value="Genomic_DNA"/>
</dbReference>
<dbReference type="Proteomes" id="UP000499080">
    <property type="component" value="Unassembled WGS sequence"/>
</dbReference>
<gene>
    <name evidence="2" type="ORF">AVEN_41925_1</name>
</gene>
<evidence type="ECO:0000256" key="1">
    <source>
        <dbReference type="SAM" id="MobiDB-lite"/>
    </source>
</evidence>
<protein>
    <submittedName>
        <fullName evidence="2">Uncharacterized protein</fullName>
    </submittedName>
</protein>
<evidence type="ECO:0000313" key="3">
    <source>
        <dbReference type="Proteomes" id="UP000499080"/>
    </source>
</evidence>
<dbReference type="OrthoDB" id="4843387at2759"/>
<feature type="region of interest" description="Disordered" evidence="1">
    <location>
        <begin position="1"/>
        <end position="24"/>
    </location>
</feature>
<dbReference type="AlphaFoldDB" id="A0A4Y2AEB2"/>
<keyword evidence="3" id="KW-1185">Reference proteome</keyword>